<proteinExistence type="predicted"/>
<keyword evidence="1" id="KW-0175">Coiled coil</keyword>
<keyword evidence="3" id="KW-0812">Transmembrane</keyword>
<feature type="transmembrane region" description="Helical" evidence="3">
    <location>
        <begin position="27"/>
        <end position="50"/>
    </location>
</feature>
<dbReference type="Proteomes" id="UP000507470">
    <property type="component" value="Unassembled WGS sequence"/>
</dbReference>
<protein>
    <submittedName>
        <fullName evidence="4">Uncharacterized protein</fullName>
    </submittedName>
</protein>
<accession>A0A6J8AYK6</accession>
<dbReference type="AlphaFoldDB" id="A0A6J8AYK6"/>
<evidence type="ECO:0000256" key="3">
    <source>
        <dbReference type="SAM" id="Phobius"/>
    </source>
</evidence>
<dbReference type="OrthoDB" id="10402680at2759"/>
<keyword evidence="3" id="KW-0472">Membrane</keyword>
<evidence type="ECO:0000313" key="4">
    <source>
        <dbReference type="EMBL" id="CAC5376426.1"/>
    </source>
</evidence>
<reference evidence="4 5" key="1">
    <citation type="submission" date="2020-06" db="EMBL/GenBank/DDBJ databases">
        <authorList>
            <person name="Li R."/>
            <person name="Bekaert M."/>
        </authorList>
    </citation>
    <scope>NUCLEOTIDE SEQUENCE [LARGE SCALE GENOMIC DNA]</scope>
    <source>
        <strain evidence="5">wild</strain>
    </source>
</reference>
<feature type="region of interest" description="Disordered" evidence="2">
    <location>
        <begin position="108"/>
        <end position="144"/>
    </location>
</feature>
<keyword evidence="3" id="KW-1133">Transmembrane helix</keyword>
<keyword evidence="5" id="KW-1185">Reference proteome</keyword>
<evidence type="ECO:0000256" key="2">
    <source>
        <dbReference type="SAM" id="MobiDB-lite"/>
    </source>
</evidence>
<feature type="region of interest" description="Disordered" evidence="2">
    <location>
        <begin position="1"/>
        <end position="20"/>
    </location>
</feature>
<sequence>MTIPGSELEETKSTESNDEPAPFNHNILHVIYSVCITGLVVVIAIFYICIHRLKNKKTEQTQENSSQENEIQNALNISLPFHESMVRLESIYDEIDEVSLHNVEELPSRHRNVVSESSSDKTSESEKEKMQNDDYLNPYQPTIEDSDKHDYKIVNVRPNNLDRIEDNSICYEL</sequence>
<name>A0A6J8AYK6_MYTCO</name>
<feature type="coiled-coil region" evidence="1">
    <location>
        <begin position="50"/>
        <end position="77"/>
    </location>
</feature>
<organism evidence="4 5">
    <name type="scientific">Mytilus coruscus</name>
    <name type="common">Sea mussel</name>
    <dbReference type="NCBI Taxonomy" id="42192"/>
    <lineage>
        <taxon>Eukaryota</taxon>
        <taxon>Metazoa</taxon>
        <taxon>Spiralia</taxon>
        <taxon>Lophotrochozoa</taxon>
        <taxon>Mollusca</taxon>
        <taxon>Bivalvia</taxon>
        <taxon>Autobranchia</taxon>
        <taxon>Pteriomorphia</taxon>
        <taxon>Mytilida</taxon>
        <taxon>Mytiloidea</taxon>
        <taxon>Mytilidae</taxon>
        <taxon>Mytilinae</taxon>
        <taxon>Mytilus</taxon>
    </lineage>
</organism>
<feature type="compositionally biased region" description="Basic and acidic residues" evidence="2">
    <location>
        <begin position="118"/>
        <end position="132"/>
    </location>
</feature>
<evidence type="ECO:0000313" key="5">
    <source>
        <dbReference type="Proteomes" id="UP000507470"/>
    </source>
</evidence>
<evidence type="ECO:0000256" key="1">
    <source>
        <dbReference type="SAM" id="Coils"/>
    </source>
</evidence>
<dbReference type="EMBL" id="CACVKT020002187">
    <property type="protein sequence ID" value="CAC5376426.1"/>
    <property type="molecule type" value="Genomic_DNA"/>
</dbReference>
<gene>
    <name evidence="4" type="ORF">MCOR_13073</name>
</gene>